<reference evidence="2" key="1">
    <citation type="submission" date="2013-07" db="EMBL/GenBank/DDBJ databases">
        <title>The Genome Sequence of Cryptococcus dejecticola CBS10117.</title>
        <authorList>
            <consortium name="The Broad Institute Genome Sequencing Platform"/>
            <person name="Cuomo C."/>
            <person name="Litvintseva A."/>
            <person name="Chen Y."/>
            <person name="Heitman J."/>
            <person name="Sun S."/>
            <person name="Springer D."/>
            <person name="Dromer F."/>
            <person name="Young S.K."/>
            <person name="Zeng Q."/>
            <person name="Gargeya S."/>
            <person name="Fitzgerald M."/>
            <person name="Abouelleil A."/>
            <person name="Alvarado L."/>
            <person name="Berlin A.M."/>
            <person name="Chapman S.B."/>
            <person name="Dewar J."/>
            <person name="Goldberg J."/>
            <person name="Griggs A."/>
            <person name="Gujja S."/>
            <person name="Hansen M."/>
            <person name="Howarth C."/>
            <person name="Imamovic A."/>
            <person name="Larimer J."/>
            <person name="McCowan C."/>
            <person name="Murphy C."/>
            <person name="Pearson M."/>
            <person name="Priest M."/>
            <person name="Roberts A."/>
            <person name="Saif S."/>
            <person name="Shea T."/>
            <person name="Sykes S."/>
            <person name="Wortman J."/>
            <person name="Nusbaum C."/>
            <person name="Birren B."/>
        </authorList>
    </citation>
    <scope>NUCLEOTIDE SEQUENCE [LARGE SCALE GENOMIC DNA]</scope>
    <source>
        <strain evidence="2">CBS 10117</strain>
    </source>
</reference>
<protein>
    <recommendedName>
        <fullName evidence="5">BAH domain-containing protein</fullName>
    </recommendedName>
</protein>
<gene>
    <name evidence="2" type="ORF">I303_07569</name>
    <name evidence="3" type="ORF">I303_107559</name>
</gene>
<keyword evidence="4" id="KW-1185">Reference proteome</keyword>
<feature type="compositionally biased region" description="Acidic residues" evidence="1">
    <location>
        <begin position="473"/>
        <end position="483"/>
    </location>
</feature>
<name>A0A1A5ZV28_9TREE</name>
<dbReference type="EMBL" id="CP144539">
    <property type="protein sequence ID" value="WWC64945.1"/>
    <property type="molecule type" value="Genomic_DNA"/>
</dbReference>
<accession>A0A1A5ZV28</accession>
<evidence type="ECO:0008006" key="5">
    <source>
        <dbReference type="Google" id="ProtNLM"/>
    </source>
</evidence>
<organism evidence="2">
    <name type="scientific">Kwoniella dejecticola CBS 10117</name>
    <dbReference type="NCBI Taxonomy" id="1296121"/>
    <lineage>
        <taxon>Eukaryota</taxon>
        <taxon>Fungi</taxon>
        <taxon>Dikarya</taxon>
        <taxon>Basidiomycota</taxon>
        <taxon>Agaricomycotina</taxon>
        <taxon>Tremellomycetes</taxon>
        <taxon>Tremellales</taxon>
        <taxon>Cryptococcaceae</taxon>
        <taxon>Kwoniella</taxon>
    </lineage>
</organism>
<evidence type="ECO:0000256" key="1">
    <source>
        <dbReference type="SAM" id="MobiDB-lite"/>
    </source>
</evidence>
<reference evidence="3" key="3">
    <citation type="submission" date="2024-02" db="EMBL/GenBank/DDBJ databases">
        <title>Comparative genomics of Cryptococcus and Kwoniella reveals pathogenesis evolution and contrasting modes of karyotype evolution via chromosome fusion or intercentromeric recombination.</title>
        <authorList>
            <person name="Coelho M.A."/>
            <person name="David-Palma M."/>
            <person name="Shea T."/>
            <person name="Bowers K."/>
            <person name="McGinley-Smith S."/>
            <person name="Mohammad A.W."/>
            <person name="Gnirke A."/>
            <person name="Yurkov A.M."/>
            <person name="Nowrousian M."/>
            <person name="Sun S."/>
            <person name="Cuomo C.A."/>
            <person name="Heitman J."/>
        </authorList>
    </citation>
    <scope>NUCLEOTIDE SEQUENCE</scope>
    <source>
        <strain evidence="3">CBS 10117</strain>
    </source>
</reference>
<feature type="region of interest" description="Disordered" evidence="1">
    <location>
        <begin position="473"/>
        <end position="503"/>
    </location>
</feature>
<sequence length="524" mass="58527">MSARKRKNHTSSSDHGQSDIPSALAWVPPTDEEFRGLKRYKSFLLPPNNSYAAGQFVWLAHEAPKPTASRANPTSAQPPAKKARTSMIGLDGLPSPEPTPPGPLERIHNEGDSDPHWDAGLWIGKIIEIRAKDTSYVWMRIRWMCRSLGELKESGVRTGLPRSKTGIKEVYMLGAEHDMLQPVGAVEGMAPVVVFDERNPLQAPFGSKKIYLQCEARTPTEEEAQLLHSKRISGNVDPRMKKKGGRASEPGPSGHLFPLRQPTCYCDEPYRLVSEREDPMALCSHKDCLKWFHFGCLDWKKNHRRDATPSAIENIITSGVELMKLLPDYGLTTPAEQLPLDKDPGTLFVSPIEDVIKGNHDQNQRKVSSTANGASDADDVHGKVPQLSQDQLDRYKAVDRNLPASVLRNAQLAVVRGTLDTGIVGNARMILRARQIVMENRKVRNNPKIDALQVAVVNQMVEEWKKVWEVEDGIESPKEEEEEKASKDKVKVKGKVHDDEEGEARAQLKARPVIWLCPSCRRAI</sequence>
<dbReference type="KEGG" id="kdj:28971268"/>
<proteinExistence type="predicted"/>
<dbReference type="RefSeq" id="XP_018259501.1">
    <property type="nucleotide sequence ID" value="XM_018410833.1"/>
</dbReference>
<evidence type="ECO:0000313" key="4">
    <source>
        <dbReference type="Proteomes" id="UP000078595"/>
    </source>
</evidence>
<evidence type="ECO:0000313" key="2">
    <source>
        <dbReference type="EMBL" id="OBR81659.1"/>
    </source>
</evidence>
<feature type="region of interest" description="Disordered" evidence="1">
    <location>
        <begin position="1"/>
        <end position="26"/>
    </location>
</feature>
<dbReference type="EMBL" id="KI894036">
    <property type="protein sequence ID" value="OBR81659.1"/>
    <property type="molecule type" value="Genomic_DNA"/>
</dbReference>
<dbReference type="Gene3D" id="3.30.40.10">
    <property type="entry name" value="Zinc/RING finger domain, C3HC4 (zinc finger)"/>
    <property type="match status" value="1"/>
</dbReference>
<evidence type="ECO:0000313" key="3">
    <source>
        <dbReference type="EMBL" id="WWC64945.1"/>
    </source>
</evidence>
<dbReference type="InterPro" id="IPR013083">
    <property type="entry name" value="Znf_RING/FYVE/PHD"/>
</dbReference>
<dbReference type="VEuPathDB" id="FungiDB:I303_07569"/>
<feature type="region of interest" description="Disordered" evidence="1">
    <location>
        <begin position="359"/>
        <end position="388"/>
    </location>
</feature>
<dbReference type="GeneID" id="28971268"/>
<dbReference type="AlphaFoldDB" id="A0A1A5ZV28"/>
<dbReference type="SUPFAM" id="SSF57903">
    <property type="entry name" value="FYVE/PHD zinc finger"/>
    <property type="match status" value="1"/>
</dbReference>
<reference evidence="3" key="2">
    <citation type="submission" date="2013-07" db="EMBL/GenBank/DDBJ databases">
        <authorList>
            <consortium name="The Broad Institute Genome Sequencing Platform"/>
            <person name="Cuomo C."/>
            <person name="Litvintseva A."/>
            <person name="Chen Y."/>
            <person name="Heitman J."/>
            <person name="Sun S."/>
            <person name="Springer D."/>
            <person name="Dromer F."/>
            <person name="Young S.K."/>
            <person name="Zeng Q."/>
            <person name="Gargeya S."/>
            <person name="Fitzgerald M."/>
            <person name="Abouelleil A."/>
            <person name="Alvarado L."/>
            <person name="Berlin A.M."/>
            <person name="Chapman S.B."/>
            <person name="Dewar J."/>
            <person name="Goldberg J."/>
            <person name="Griggs A."/>
            <person name="Gujja S."/>
            <person name="Hansen M."/>
            <person name="Howarth C."/>
            <person name="Imamovic A."/>
            <person name="Larimer J."/>
            <person name="McCowan C."/>
            <person name="Murphy C."/>
            <person name="Pearson M."/>
            <person name="Priest M."/>
            <person name="Roberts A."/>
            <person name="Saif S."/>
            <person name="Shea T."/>
            <person name="Sykes S."/>
            <person name="Wortman J."/>
            <person name="Nusbaum C."/>
            <person name="Birren B."/>
        </authorList>
    </citation>
    <scope>NUCLEOTIDE SEQUENCE</scope>
    <source>
        <strain evidence="3">CBS 10117</strain>
    </source>
</reference>
<dbReference type="InterPro" id="IPR011011">
    <property type="entry name" value="Znf_FYVE_PHD"/>
</dbReference>
<dbReference type="Proteomes" id="UP000078595">
    <property type="component" value="Chromosome 10"/>
</dbReference>
<feature type="compositionally biased region" description="Basic and acidic residues" evidence="1">
    <location>
        <begin position="484"/>
        <end position="503"/>
    </location>
</feature>
<feature type="region of interest" description="Disordered" evidence="1">
    <location>
        <begin position="235"/>
        <end position="254"/>
    </location>
</feature>
<dbReference type="OrthoDB" id="2563130at2759"/>